<gene>
    <name evidence="2" type="ORF">GGQ71_001939</name>
</gene>
<sequence length="217" mass="23330">MIRLMCAVAIAPAFFLTVLQPALSADFGRPLIWSVSRNGTNGVAIQTGVQLRNEYEPKLGMDTSIIATKSGQVDGSTLPIRLWGQLRLEGNDRADGPITFVSTSFTPADGGSSVAMERVWNWTISPDLTLGSSRVLKVRRVSGEGAGFAASQRLDLSMPDWSASVYSEAAIDQLDATTTGSIGLEKTLFGNVNLSASMNNLLDAPSTTFNASYRRHW</sequence>
<dbReference type="Proteomes" id="UP000544107">
    <property type="component" value="Unassembled WGS sequence"/>
</dbReference>
<feature type="chain" id="PRO_5031418177" evidence="1">
    <location>
        <begin position="25"/>
        <end position="217"/>
    </location>
</feature>
<evidence type="ECO:0000313" key="2">
    <source>
        <dbReference type="EMBL" id="MBB4007676.1"/>
    </source>
</evidence>
<feature type="signal peptide" evidence="1">
    <location>
        <begin position="1"/>
        <end position="24"/>
    </location>
</feature>
<dbReference type="OrthoDB" id="8292154at2"/>
<accession>A0A7W6HM79</accession>
<name>A0A7W6HM79_9HYPH</name>
<evidence type="ECO:0000313" key="3">
    <source>
        <dbReference type="Proteomes" id="UP000544107"/>
    </source>
</evidence>
<reference evidence="2 3" key="1">
    <citation type="submission" date="2020-08" db="EMBL/GenBank/DDBJ databases">
        <title>Genomic Encyclopedia of Type Strains, Phase IV (KMG-IV): sequencing the most valuable type-strain genomes for metagenomic binning, comparative biology and taxonomic classification.</title>
        <authorList>
            <person name="Goeker M."/>
        </authorList>
    </citation>
    <scope>NUCLEOTIDE SEQUENCE [LARGE SCALE GENOMIC DNA]</scope>
    <source>
        <strain evidence="2 3">DSM 100021</strain>
    </source>
</reference>
<comment type="caution">
    <text evidence="2">The sequence shown here is derived from an EMBL/GenBank/DDBJ whole genome shotgun (WGS) entry which is preliminary data.</text>
</comment>
<protein>
    <submittedName>
        <fullName evidence="2">Uncharacterized protein</fullName>
    </submittedName>
</protein>
<organism evidence="2 3">
    <name type="scientific">Allorhizobium taibaishanense</name>
    <dbReference type="NCBI Taxonomy" id="887144"/>
    <lineage>
        <taxon>Bacteria</taxon>
        <taxon>Pseudomonadati</taxon>
        <taxon>Pseudomonadota</taxon>
        <taxon>Alphaproteobacteria</taxon>
        <taxon>Hyphomicrobiales</taxon>
        <taxon>Rhizobiaceae</taxon>
        <taxon>Rhizobium/Agrobacterium group</taxon>
        <taxon>Allorhizobium</taxon>
    </lineage>
</organism>
<dbReference type="RefSeq" id="WP_139310804.1">
    <property type="nucleotide sequence ID" value="NZ_JACIED010000002.1"/>
</dbReference>
<proteinExistence type="predicted"/>
<dbReference type="AlphaFoldDB" id="A0A7W6HM79"/>
<evidence type="ECO:0000256" key="1">
    <source>
        <dbReference type="SAM" id="SignalP"/>
    </source>
</evidence>
<keyword evidence="1" id="KW-0732">Signal</keyword>
<dbReference type="EMBL" id="JACIED010000002">
    <property type="protein sequence ID" value="MBB4007676.1"/>
    <property type="molecule type" value="Genomic_DNA"/>
</dbReference>